<dbReference type="OMA" id="MELTATF"/>
<feature type="signal peptide" evidence="1">
    <location>
        <begin position="1"/>
        <end position="20"/>
    </location>
</feature>
<organism evidence="2 3">
    <name type="scientific">Otolemur garnettii</name>
    <name type="common">Small-eared galago</name>
    <name type="synonym">Garnett's greater bushbaby</name>
    <dbReference type="NCBI Taxonomy" id="30611"/>
    <lineage>
        <taxon>Eukaryota</taxon>
        <taxon>Metazoa</taxon>
        <taxon>Chordata</taxon>
        <taxon>Craniata</taxon>
        <taxon>Vertebrata</taxon>
        <taxon>Euteleostomi</taxon>
        <taxon>Mammalia</taxon>
        <taxon>Eutheria</taxon>
        <taxon>Euarchontoglires</taxon>
        <taxon>Primates</taxon>
        <taxon>Strepsirrhini</taxon>
        <taxon>Lorisiformes</taxon>
        <taxon>Galagidae</taxon>
        <taxon>Otolemur</taxon>
    </lineage>
</organism>
<dbReference type="FunCoup" id="H0WJ67">
    <property type="interactions" value="35"/>
</dbReference>
<dbReference type="GO" id="GO:1901741">
    <property type="term" value="P:positive regulation of myoblast fusion"/>
    <property type="evidence" value="ECO:0007669"/>
    <property type="project" value="Ensembl"/>
</dbReference>
<reference evidence="2" key="3">
    <citation type="submission" date="2025-09" db="UniProtKB">
        <authorList>
            <consortium name="Ensembl"/>
        </authorList>
    </citation>
    <scope>IDENTIFICATION</scope>
</reference>
<evidence type="ECO:0000313" key="2">
    <source>
        <dbReference type="Ensembl" id="ENSOGAP00000001521.2"/>
    </source>
</evidence>
<accession>H0WJ67</accession>
<dbReference type="PANTHER" id="PTHR34829:SF1">
    <property type="entry name" value="SECRETOGLOBIN FAMILY 3A MEMBER 1"/>
    <property type="match status" value="1"/>
</dbReference>
<proteinExistence type="predicted"/>
<dbReference type="HOGENOM" id="CLU_146812_1_0_1"/>
<dbReference type="Ensembl" id="ENSOGAT00000001706.2">
    <property type="protein sequence ID" value="ENSOGAP00000001521.2"/>
    <property type="gene ID" value="ENSOGAG00000001706.2"/>
</dbReference>
<dbReference type="Proteomes" id="UP000005225">
    <property type="component" value="Unassembled WGS sequence"/>
</dbReference>
<reference evidence="2" key="2">
    <citation type="submission" date="2025-08" db="UniProtKB">
        <authorList>
            <consortium name="Ensembl"/>
        </authorList>
    </citation>
    <scope>IDENTIFICATION</scope>
</reference>
<protein>
    <submittedName>
        <fullName evidence="2">Secretoglobin family 3A member 1</fullName>
    </submittedName>
</protein>
<dbReference type="EMBL" id="AAQR03150934">
    <property type="status" value="NOT_ANNOTATED_CDS"/>
    <property type="molecule type" value="Genomic_DNA"/>
</dbReference>
<name>H0WJ67_OTOGA</name>
<sequence>MKLTAAFMVLCMALLSDSAAAFFLDSVVKPVAQPVAALDSAAEAVVSAPFNHFNPVKLMLTSLGIPVEHLITGSQKCIAELGPEAMGALKMLLGALTFFG</sequence>
<keyword evidence="1" id="KW-0732">Signal</keyword>
<dbReference type="GO" id="GO:0005615">
    <property type="term" value="C:extracellular space"/>
    <property type="evidence" value="ECO:0007669"/>
    <property type="project" value="Ensembl"/>
</dbReference>
<evidence type="ECO:0000313" key="3">
    <source>
        <dbReference type="Proteomes" id="UP000005225"/>
    </source>
</evidence>
<dbReference type="InParanoid" id="H0WJ67"/>
<keyword evidence="3" id="KW-1185">Reference proteome</keyword>
<dbReference type="STRING" id="30611.ENSOGAP00000001521"/>
<feature type="chain" id="PRO_5003543937" evidence="1">
    <location>
        <begin position="21"/>
        <end position="100"/>
    </location>
</feature>
<dbReference type="AlphaFoldDB" id="H0WJ67"/>
<dbReference type="PANTHER" id="PTHR34829">
    <property type="entry name" value="SECRETOGLOBIN FAMILY 3A MEMBER 2"/>
    <property type="match status" value="1"/>
</dbReference>
<dbReference type="eggNOG" id="ENOG502T3N5">
    <property type="taxonomic scope" value="Eukaryota"/>
</dbReference>
<reference evidence="3" key="1">
    <citation type="submission" date="2011-03" db="EMBL/GenBank/DDBJ databases">
        <title>Version 3 of the genome sequence of Otolemur garnettii (Bushbaby).</title>
        <authorList>
            <consortium name="The Broad Institute Genome Sequencing Platform"/>
            <person name="Di Palma F."/>
            <person name="Johnson J."/>
            <person name="Lander E.S."/>
            <person name="Lindblad-Toh K."/>
            <person name="Jaffe D.B."/>
            <person name="Gnerre S."/>
            <person name="MacCallum I."/>
            <person name="Przybylski D."/>
            <person name="Ribeiro F.J."/>
            <person name="Burton J.N."/>
            <person name="Walker B.J."/>
            <person name="Sharpe T."/>
            <person name="Hall G."/>
        </authorList>
    </citation>
    <scope>NUCLEOTIDE SEQUENCE [LARGE SCALE GENOMIC DNA]</scope>
</reference>
<dbReference type="GeneTree" id="ENSGT00420000029848"/>
<evidence type="ECO:0000256" key="1">
    <source>
        <dbReference type="SAM" id="SignalP"/>
    </source>
</evidence>
<dbReference type="InterPro" id="IPR040301">
    <property type="entry name" value="Secretoglobin_3A"/>
</dbReference>
<dbReference type="Pfam" id="PF20490">
    <property type="entry name" value="SCGB3A"/>
    <property type="match status" value="1"/>
</dbReference>